<feature type="non-terminal residue" evidence="2">
    <location>
        <position position="1"/>
    </location>
</feature>
<evidence type="ECO:0000256" key="1">
    <source>
        <dbReference type="SAM" id="MobiDB-lite"/>
    </source>
</evidence>
<sequence length="24" mass="2631">GVTDHGAATLGRRGHPRRHLPGRR</sequence>
<reference evidence="2" key="1">
    <citation type="submission" date="2020-02" db="EMBL/GenBank/DDBJ databases">
        <authorList>
            <person name="Meier V. D."/>
        </authorList>
    </citation>
    <scope>NUCLEOTIDE SEQUENCE</scope>
    <source>
        <strain evidence="2">AVDCRST_MAG76</strain>
    </source>
</reference>
<proteinExistence type="predicted"/>
<gene>
    <name evidence="2" type="ORF">AVDCRST_MAG76-972</name>
</gene>
<protein>
    <submittedName>
        <fullName evidence="2">Uncharacterized protein</fullName>
    </submittedName>
</protein>
<dbReference type="AlphaFoldDB" id="A0A6J4HKZ5"/>
<dbReference type="EMBL" id="CADCSZ010000058">
    <property type="protein sequence ID" value="CAA9226356.1"/>
    <property type="molecule type" value="Genomic_DNA"/>
</dbReference>
<organism evidence="2">
    <name type="scientific">uncultured Acidimicrobiales bacterium</name>
    <dbReference type="NCBI Taxonomy" id="310071"/>
    <lineage>
        <taxon>Bacteria</taxon>
        <taxon>Bacillati</taxon>
        <taxon>Actinomycetota</taxon>
        <taxon>Acidimicrobiia</taxon>
        <taxon>Acidimicrobiales</taxon>
        <taxon>environmental samples</taxon>
    </lineage>
</organism>
<feature type="compositionally biased region" description="Basic residues" evidence="1">
    <location>
        <begin position="12"/>
        <end position="24"/>
    </location>
</feature>
<feature type="region of interest" description="Disordered" evidence="1">
    <location>
        <begin position="1"/>
        <end position="24"/>
    </location>
</feature>
<evidence type="ECO:0000313" key="2">
    <source>
        <dbReference type="EMBL" id="CAA9226356.1"/>
    </source>
</evidence>
<name>A0A6J4HKZ5_9ACTN</name>
<feature type="non-terminal residue" evidence="2">
    <location>
        <position position="24"/>
    </location>
</feature>
<accession>A0A6J4HKZ5</accession>